<evidence type="ECO:0000313" key="2">
    <source>
        <dbReference type="EMBL" id="KAL1834988.1"/>
    </source>
</evidence>
<feature type="compositionally biased region" description="Low complexity" evidence="1">
    <location>
        <begin position="156"/>
        <end position="167"/>
    </location>
</feature>
<comment type="caution">
    <text evidence="2">The sequence shown here is derived from an EMBL/GenBank/DDBJ whole genome shotgun (WGS) entry which is preliminary data.</text>
</comment>
<accession>A0ABR3UZ93</accession>
<evidence type="ECO:0000313" key="3">
    <source>
        <dbReference type="Proteomes" id="UP001586593"/>
    </source>
</evidence>
<feature type="region of interest" description="Disordered" evidence="1">
    <location>
        <begin position="32"/>
        <end position="89"/>
    </location>
</feature>
<feature type="region of interest" description="Disordered" evidence="1">
    <location>
        <begin position="103"/>
        <end position="193"/>
    </location>
</feature>
<organism evidence="2 3">
    <name type="scientific">Phialemonium thermophilum</name>
    <dbReference type="NCBI Taxonomy" id="223376"/>
    <lineage>
        <taxon>Eukaryota</taxon>
        <taxon>Fungi</taxon>
        <taxon>Dikarya</taxon>
        <taxon>Ascomycota</taxon>
        <taxon>Pezizomycotina</taxon>
        <taxon>Sordariomycetes</taxon>
        <taxon>Sordariomycetidae</taxon>
        <taxon>Cephalothecales</taxon>
        <taxon>Cephalothecaceae</taxon>
        <taxon>Phialemonium</taxon>
    </lineage>
</organism>
<dbReference type="EMBL" id="JAZHXJ010003677">
    <property type="protein sequence ID" value="KAL1834988.1"/>
    <property type="molecule type" value="Genomic_DNA"/>
</dbReference>
<reference evidence="2 3" key="1">
    <citation type="journal article" date="2024" name="Commun. Biol.">
        <title>Comparative genomic analysis of thermophilic fungi reveals convergent evolutionary adaptations and gene losses.</title>
        <authorList>
            <person name="Steindorff A.S."/>
            <person name="Aguilar-Pontes M.V."/>
            <person name="Robinson A.J."/>
            <person name="Andreopoulos B."/>
            <person name="LaButti K."/>
            <person name="Kuo A."/>
            <person name="Mondo S."/>
            <person name="Riley R."/>
            <person name="Otillar R."/>
            <person name="Haridas S."/>
            <person name="Lipzen A."/>
            <person name="Grimwood J."/>
            <person name="Schmutz J."/>
            <person name="Clum A."/>
            <person name="Reid I.D."/>
            <person name="Moisan M.C."/>
            <person name="Butler G."/>
            <person name="Nguyen T.T.M."/>
            <person name="Dewar K."/>
            <person name="Conant G."/>
            <person name="Drula E."/>
            <person name="Henrissat B."/>
            <person name="Hansel C."/>
            <person name="Singer S."/>
            <person name="Hutchinson M.I."/>
            <person name="de Vries R.P."/>
            <person name="Natvig D.O."/>
            <person name="Powell A.J."/>
            <person name="Tsang A."/>
            <person name="Grigoriev I.V."/>
        </authorList>
    </citation>
    <scope>NUCLEOTIDE SEQUENCE [LARGE SCALE GENOMIC DNA]</scope>
    <source>
        <strain evidence="2 3">ATCC 24622</strain>
    </source>
</reference>
<feature type="compositionally biased region" description="Basic residues" evidence="1">
    <location>
        <begin position="63"/>
        <end position="75"/>
    </location>
</feature>
<protein>
    <submittedName>
        <fullName evidence="2">Uncharacterized protein</fullName>
    </submittedName>
</protein>
<evidence type="ECO:0000256" key="1">
    <source>
        <dbReference type="SAM" id="MobiDB-lite"/>
    </source>
</evidence>
<dbReference type="Proteomes" id="UP001586593">
    <property type="component" value="Unassembled WGS sequence"/>
</dbReference>
<proteinExistence type="predicted"/>
<feature type="compositionally biased region" description="Low complexity" evidence="1">
    <location>
        <begin position="117"/>
        <end position="138"/>
    </location>
</feature>
<keyword evidence="3" id="KW-1185">Reference proteome</keyword>
<name>A0ABR3UZ93_9PEZI</name>
<gene>
    <name evidence="2" type="ORF">VTK73DRAFT_6510</name>
</gene>
<sequence>MSSGRTSRTPSPCCRATTGSGRLACCRPWARAGDPSCRSGCTPLRNTTRGGPSADGRAWTWPRWRRTTRTRRRRRETGGSRRGGWSRASTSWRGYARRRGVGGCPSCPWPGAEGRPRSATNTTTTSSSSTSTTARHSTMPSSRLGRTGKDLRRTWWRATTTGTTRTRPSCRRTRPASHPTGCGRASRAGSSAT</sequence>